<dbReference type="Pfam" id="PF08353">
    <property type="entry name" value="MurT_C"/>
    <property type="match status" value="1"/>
</dbReference>
<keyword evidence="2 5" id="KW-0436">Ligase</keyword>
<keyword evidence="2" id="KW-0862">Zinc</keyword>
<evidence type="ECO:0000313" key="6">
    <source>
        <dbReference type="Proteomes" id="UP000198815"/>
    </source>
</evidence>
<name>A0A1H9QBQ6_9ACTN</name>
<keyword evidence="2" id="KW-0067">ATP-binding</keyword>
<dbReference type="GO" id="GO:0140282">
    <property type="term" value="F:carbon-nitrogen ligase activity on lipid II"/>
    <property type="evidence" value="ECO:0007669"/>
    <property type="project" value="UniProtKB-UniRule"/>
</dbReference>
<dbReference type="HAMAP" id="MF_02214">
    <property type="entry name" value="Lipid_II_synth_MurT"/>
    <property type="match status" value="1"/>
</dbReference>
<organism evidence="5 6">
    <name type="scientific">Propionibacterium cyclohexanicum</name>
    <dbReference type="NCBI Taxonomy" id="64702"/>
    <lineage>
        <taxon>Bacteria</taxon>
        <taxon>Bacillati</taxon>
        <taxon>Actinomycetota</taxon>
        <taxon>Actinomycetes</taxon>
        <taxon>Propionibacteriales</taxon>
        <taxon>Propionibacteriaceae</taxon>
        <taxon>Propionibacterium</taxon>
    </lineage>
</organism>
<feature type="domain" description="Mur ligase central" evidence="3">
    <location>
        <begin position="78"/>
        <end position="207"/>
    </location>
</feature>
<dbReference type="STRING" id="64702.SAMN05443377_1037"/>
<keyword evidence="2" id="KW-0961">Cell wall biogenesis/degradation</keyword>
<evidence type="ECO:0000256" key="1">
    <source>
        <dbReference type="ARBA" id="ARBA00022723"/>
    </source>
</evidence>
<dbReference type="OrthoDB" id="9803907at2"/>
<keyword evidence="6" id="KW-1185">Reference proteome</keyword>
<feature type="binding site" evidence="2">
    <location>
        <position position="224"/>
    </location>
    <ligand>
        <name>Zn(2+)</name>
        <dbReference type="ChEBI" id="CHEBI:29105"/>
    </ligand>
</feature>
<dbReference type="InterPro" id="IPR018527">
    <property type="entry name" value="Rubredoxin_Fe_BS"/>
</dbReference>
<dbReference type="GO" id="GO:0016881">
    <property type="term" value="F:acid-amino acid ligase activity"/>
    <property type="evidence" value="ECO:0007669"/>
    <property type="project" value="InterPro"/>
</dbReference>
<dbReference type="PANTHER" id="PTHR23135">
    <property type="entry name" value="MUR LIGASE FAMILY MEMBER"/>
    <property type="match status" value="1"/>
</dbReference>
<keyword evidence="2" id="KW-0573">Peptidoglycan synthesis</keyword>
<keyword evidence="2" id="KW-0547">Nucleotide-binding</keyword>
<comment type="function">
    <text evidence="2">The lipid II isoglutaminyl synthase complex catalyzes the formation of alpha-D-isoglutamine in the cell wall lipid II stem peptide. The MurT subunit catalyzes the ATP-dependent amidation of D-glutamate residue of lipid II, converting it to an isoglutamine residue.</text>
</comment>
<dbReference type="UniPathway" id="UPA00219"/>
<comment type="catalytic activity">
    <reaction evidence="2">
        <text>beta-D-GlcNAc-(1-&gt;4)-Mur2Ac(oyl-L-Ala-gamma-D-O-P-Glu-L-Lys-D-Ala-D-Ala)-di-trans,octa-cis-undecaprenyl diphosphate + NH4(+) = beta-D-GlcNAc-(1-&gt;4)-Mur2Ac(oyl-L-Ala-D-isoglutaminyl-L-Lys-D-Ala-D-Ala)-di-trans,octa-cis-undecaprenyl diphosphate + phosphate + H(+)</text>
        <dbReference type="Rhea" id="RHEA:57932"/>
        <dbReference type="ChEBI" id="CHEBI:15378"/>
        <dbReference type="ChEBI" id="CHEBI:28938"/>
        <dbReference type="ChEBI" id="CHEBI:43474"/>
        <dbReference type="ChEBI" id="CHEBI:62233"/>
        <dbReference type="ChEBI" id="CHEBI:143132"/>
    </reaction>
</comment>
<dbReference type="EMBL" id="FOGZ01000003">
    <property type="protein sequence ID" value="SER57832.1"/>
    <property type="molecule type" value="Genomic_DNA"/>
</dbReference>
<dbReference type="InterPro" id="IPR013564">
    <property type="entry name" value="MurT_C"/>
</dbReference>
<comment type="pathway">
    <text evidence="2">Cell wall biogenesis; peptidoglycan biosynthesis.</text>
</comment>
<dbReference type="Proteomes" id="UP000198815">
    <property type="component" value="Unassembled WGS sequence"/>
</dbReference>
<comment type="catalytic activity">
    <reaction evidence="2">
        <text>beta-D-GlcNAc-(1-&gt;4)-Mur2Ac(oyl-L-Ala-gamma-D-Glu-L-Lys-D-Ala-D-Ala)-di-trans,octa-cis-undecaprenyl diphosphate + L-glutamine + ATP + H2O = beta-D-GlcNAc-(1-&gt;4)-Mur2Ac(oyl-L-Ala-D-isoglutaminyl-L-Lys-D-Ala-D-Ala)-di-trans,octa-cis-undecaprenyl diphosphate + L-glutamate + ADP + phosphate + H(+)</text>
        <dbReference type="Rhea" id="RHEA:57928"/>
        <dbReference type="ChEBI" id="CHEBI:15377"/>
        <dbReference type="ChEBI" id="CHEBI:15378"/>
        <dbReference type="ChEBI" id="CHEBI:29985"/>
        <dbReference type="ChEBI" id="CHEBI:30616"/>
        <dbReference type="ChEBI" id="CHEBI:43474"/>
        <dbReference type="ChEBI" id="CHEBI:58359"/>
        <dbReference type="ChEBI" id="CHEBI:60033"/>
        <dbReference type="ChEBI" id="CHEBI:62233"/>
        <dbReference type="ChEBI" id="CHEBI:456216"/>
        <dbReference type="EC" id="6.3.5.13"/>
    </reaction>
</comment>
<feature type="binding site" evidence="2">
    <location>
        <position position="241"/>
    </location>
    <ligand>
        <name>Zn(2+)</name>
        <dbReference type="ChEBI" id="CHEBI:29105"/>
    </ligand>
</feature>
<gene>
    <name evidence="2" type="primary">murT</name>
    <name evidence="5" type="ORF">SAMN05443377_1037</name>
</gene>
<evidence type="ECO:0000313" key="5">
    <source>
        <dbReference type="EMBL" id="SER57832.1"/>
    </source>
</evidence>
<dbReference type="AlphaFoldDB" id="A0A1H9QBQ6"/>
<evidence type="ECO:0000256" key="2">
    <source>
        <dbReference type="HAMAP-Rule" id="MF_02214"/>
    </source>
</evidence>
<dbReference type="PANTHER" id="PTHR23135:SF7">
    <property type="entry name" value="LIPID II ISOGLUTAMINYL SYNTHASE (GLUTAMINE-HYDROLYZING) SUBUNIT MURT"/>
    <property type="match status" value="1"/>
</dbReference>
<dbReference type="Pfam" id="PF08245">
    <property type="entry name" value="Mur_ligase_M"/>
    <property type="match status" value="1"/>
</dbReference>
<comment type="subunit">
    <text evidence="2">Forms a heterodimer with GatD.</text>
</comment>
<dbReference type="GO" id="GO:0008360">
    <property type="term" value="P:regulation of cell shape"/>
    <property type="evidence" value="ECO:0007669"/>
    <property type="project" value="UniProtKB-KW"/>
</dbReference>
<dbReference type="EC" id="6.3.5.13" evidence="2"/>
<feature type="binding site" evidence="2">
    <location>
        <position position="244"/>
    </location>
    <ligand>
        <name>Zn(2+)</name>
        <dbReference type="ChEBI" id="CHEBI:29105"/>
    </ligand>
</feature>
<accession>A0A1H9QBQ6</accession>
<dbReference type="InterPro" id="IPR036565">
    <property type="entry name" value="Mur-like_cat_sf"/>
</dbReference>
<dbReference type="InterPro" id="IPR013221">
    <property type="entry name" value="Mur_ligase_cen"/>
</dbReference>
<dbReference type="GO" id="GO:0071555">
    <property type="term" value="P:cell wall organization"/>
    <property type="evidence" value="ECO:0007669"/>
    <property type="project" value="UniProtKB-KW"/>
</dbReference>
<comment type="catalytic activity">
    <reaction evidence="2">
        <text>beta-D-GlcNAc-(1-&gt;4)-Mur2Ac(oyl-L-Ala-gamma-D-Glu-L-Lys-D-Ala-D-Ala)-di-trans,octa-cis-undecaprenyl diphosphate + ATP = beta-D-GlcNAc-(1-&gt;4)-Mur2Ac(oyl-L-Ala-gamma-D-O-P-Glu-L-Lys-D-Ala-D-Ala)-di-trans,octa-cis-undecaprenyl diphosphate + ADP</text>
        <dbReference type="Rhea" id="RHEA:59488"/>
        <dbReference type="ChEBI" id="CHEBI:30616"/>
        <dbReference type="ChEBI" id="CHEBI:60033"/>
        <dbReference type="ChEBI" id="CHEBI:143132"/>
        <dbReference type="ChEBI" id="CHEBI:456216"/>
    </reaction>
</comment>
<comment type="similarity">
    <text evidence="2">Belongs to the MurCDEF family. MurT subfamily.</text>
</comment>
<protein>
    <recommendedName>
        <fullName evidence="2">Lipid II isoglutaminyl synthase (glutamine-hydrolyzing) subunit MurT</fullName>
        <ecNumber evidence="2">6.3.5.13</ecNumber>
    </recommendedName>
</protein>
<proteinExistence type="inferred from homology"/>
<evidence type="ECO:0000259" key="3">
    <source>
        <dbReference type="Pfam" id="PF08245"/>
    </source>
</evidence>
<feature type="binding site" evidence="2">
    <location>
        <position position="227"/>
    </location>
    <ligand>
        <name>Zn(2+)</name>
        <dbReference type="ChEBI" id="CHEBI:29105"/>
    </ligand>
</feature>
<dbReference type="GO" id="GO:0005524">
    <property type="term" value="F:ATP binding"/>
    <property type="evidence" value="ECO:0007669"/>
    <property type="project" value="UniProtKB-UniRule"/>
</dbReference>
<dbReference type="GO" id="GO:0008270">
    <property type="term" value="F:zinc ion binding"/>
    <property type="evidence" value="ECO:0007669"/>
    <property type="project" value="UniProtKB-UniRule"/>
</dbReference>
<dbReference type="SUPFAM" id="SSF53623">
    <property type="entry name" value="MurD-like peptide ligases, catalytic domain"/>
    <property type="match status" value="1"/>
</dbReference>
<reference evidence="5 6" key="1">
    <citation type="submission" date="2016-10" db="EMBL/GenBank/DDBJ databases">
        <authorList>
            <person name="de Groot N.N."/>
        </authorList>
    </citation>
    <scope>NUCLEOTIDE SEQUENCE [LARGE SCALE GENOMIC DNA]</scope>
    <source>
        <strain evidence="5 6">DSM 16859</strain>
    </source>
</reference>
<evidence type="ECO:0000259" key="4">
    <source>
        <dbReference type="Pfam" id="PF08353"/>
    </source>
</evidence>
<dbReference type="InterPro" id="IPR043703">
    <property type="entry name" value="Lipid_II_synth_MurT"/>
</dbReference>
<keyword evidence="2" id="KW-0133">Cell shape</keyword>
<sequence>MGAMASIPAAQVQRGRPIGPDLPRRAWRGAAIGAGNLAAWASRASGRGSGASIRGQVITTLYPRAFAELIAGRRIAAVSGTNGKTTTTHLLTAALRSSVADPHDVVTNADGANLREGIASALSQRIHAPIAVLETDEQVVPDLVRLGHPEVLVMLNFSRDQLDRHHEIKSLGKKWRDALQALGEQGPVVVANLHDPLVSWAAEAAHTTIWVDMGVGWTQDAALCPECGAVLRYELSEGWSCPGCGLAQHAPDYAVDAEGLRGPEGAHWPLQLAVPGRFNRGNAACALAAAVVMGVQPTTALQAMAGVTAPAGRFSIGHFGETSARLLLAKNPAGWSESLLVMQSDPVILAIDSAIADGTDVSWLWDVDYEQLAGRHVVCTGPRAQDLAVRLSYAGVGHSLVPSLGEAMHAHYDGTVDVLATYTAFLTLCKMGGVTW</sequence>
<dbReference type="PROSITE" id="PS00202">
    <property type="entry name" value="RUBREDOXIN"/>
    <property type="match status" value="1"/>
</dbReference>
<dbReference type="Gene3D" id="3.40.1190.10">
    <property type="entry name" value="Mur-like, catalytic domain"/>
    <property type="match status" value="1"/>
</dbReference>
<feature type="active site" evidence="2">
    <location>
        <position position="360"/>
    </location>
</feature>
<keyword evidence="1 2" id="KW-0479">Metal-binding</keyword>
<feature type="domain" description="Lipid II isoglutaminyl synthase (glutamine-hydrolyzing) subunit MurT C-terminal" evidence="4">
    <location>
        <begin position="328"/>
        <end position="424"/>
    </location>
</feature>
<dbReference type="GO" id="GO:0009252">
    <property type="term" value="P:peptidoglycan biosynthetic process"/>
    <property type="evidence" value="ECO:0007669"/>
    <property type="project" value="UniProtKB-UniRule"/>
</dbReference>